<keyword evidence="3" id="KW-0808">Transferase</keyword>
<dbReference type="SUPFAM" id="SSF57850">
    <property type="entry name" value="RING/U-box"/>
    <property type="match status" value="2"/>
</dbReference>
<keyword evidence="4" id="KW-0479">Metal-binding</keyword>
<name>A0AAV9XG54_9PEZI</name>
<dbReference type="EC" id="2.3.2.31" evidence="2"/>
<accession>A0AAV9XG54</accession>
<feature type="region of interest" description="Disordered" evidence="10">
    <location>
        <begin position="1"/>
        <end position="34"/>
    </location>
</feature>
<organism evidence="13 14">
    <name type="scientific">Orbilia ellipsospora</name>
    <dbReference type="NCBI Taxonomy" id="2528407"/>
    <lineage>
        <taxon>Eukaryota</taxon>
        <taxon>Fungi</taxon>
        <taxon>Dikarya</taxon>
        <taxon>Ascomycota</taxon>
        <taxon>Pezizomycotina</taxon>
        <taxon>Orbiliomycetes</taxon>
        <taxon>Orbiliales</taxon>
        <taxon>Orbiliaceae</taxon>
        <taxon>Orbilia</taxon>
    </lineage>
</organism>
<feature type="domain" description="RING-type" evidence="12">
    <location>
        <begin position="186"/>
        <end position="381"/>
    </location>
</feature>
<dbReference type="CDD" id="cd22584">
    <property type="entry name" value="Rcat_RBR_unk"/>
    <property type="match status" value="1"/>
</dbReference>
<feature type="compositionally biased region" description="Low complexity" evidence="10">
    <location>
        <begin position="1"/>
        <end position="17"/>
    </location>
</feature>
<evidence type="ECO:0000313" key="13">
    <source>
        <dbReference type="EMBL" id="KAK6541085.1"/>
    </source>
</evidence>
<dbReference type="Gene3D" id="1.20.120.1750">
    <property type="match status" value="1"/>
</dbReference>
<dbReference type="InterPro" id="IPR013083">
    <property type="entry name" value="Znf_RING/FYVE/PHD"/>
</dbReference>
<gene>
    <name evidence="13" type="ORF">TWF694_008461</name>
</gene>
<keyword evidence="7" id="KW-0833">Ubl conjugation pathway</keyword>
<dbReference type="SMART" id="SM00647">
    <property type="entry name" value="IBR"/>
    <property type="match status" value="2"/>
</dbReference>
<dbReference type="GO" id="GO:0016567">
    <property type="term" value="P:protein ubiquitination"/>
    <property type="evidence" value="ECO:0007669"/>
    <property type="project" value="InterPro"/>
</dbReference>
<keyword evidence="6 9" id="KW-0863">Zinc-finger</keyword>
<keyword evidence="8" id="KW-0862">Zinc</keyword>
<proteinExistence type="predicted"/>
<dbReference type="Gene3D" id="3.30.40.10">
    <property type="entry name" value="Zinc/RING finger domain, C3HC4 (zinc finger)"/>
    <property type="match status" value="1"/>
</dbReference>
<dbReference type="GO" id="GO:0061630">
    <property type="term" value="F:ubiquitin protein ligase activity"/>
    <property type="evidence" value="ECO:0007669"/>
    <property type="project" value="UniProtKB-EC"/>
</dbReference>
<keyword evidence="5" id="KW-0677">Repeat</keyword>
<keyword evidence="14" id="KW-1185">Reference proteome</keyword>
<protein>
    <recommendedName>
        <fullName evidence="2">RBR-type E3 ubiquitin transferase</fullName>
        <ecNumber evidence="2">2.3.2.31</ecNumber>
    </recommendedName>
</protein>
<dbReference type="PROSITE" id="PS00518">
    <property type="entry name" value="ZF_RING_1"/>
    <property type="match status" value="1"/>
</dbReference>
<evidence type="ECO:0000256" key="10">
    <source>
        <dbReference type="SAM" id="MobiDB-lite"/>
    </source>
</evidence>
<evidence type="ECO:0000256" key="1">
    <source>
        <dbReference type="ARBA" id="ARBA00001798"/>
    </source>
</evidence>
<dbReference type="GO" id="GO:0008270">
    <property type="term" value="F:zinc ion binding"/>
    <property type="evidence" value="ECO:0007669"/>
    <property type="project" value="UniProtKB-KW"/>
</dbReference>
<evidence type="ECO:0000256" key="9">
    <source>
        <dbReference type="PROSITE-ProRule" id="PRU00175"/>
    </source>
</evidence>
<dbReference type="PANTHER" id="PTHR11685">
    <property type="entry name" value="RBR FAMILY RING FINGER AND IBR DOMAIN-CONTAINING"/>
    <property type="match status" value="1"/>
</dbReference>
<feature type="compositionally biased region" description="Polar residues" evidence="10">
    <location>
        <begin position="18"/>
        <end position="30"/>
    </location>
</feature>
<evidence type="ECO:0000313" key="14">
    <source>
        <dbReference type="Proteomes" id="UP001365542"/>
    </source>
</evidence>
<dbReference type="InterPro" id="IPR001841">
    <property type="entry name" value="Znf_RING"/>
</dbReference>
<evidence type="ECO:0000256" key="2">
    <source>
        <dbReference type="ARBA" id="ARBA00012251"/>
    </source>
</evidence>
<sequence length="467" mass="53065">MHSVGSSSRQTTIRSSSFDTRPSSAGSPEGSSIEDDDLVLALMLQLEELGIEVDTRKGKERAGSRTDRNAALTDFKDTLEGLSTFHSDRRMAQSMAVAVHQDAVAITELVAVEAIAVRDREQVLREENMSFRATLATDFDDTASVFTDFEQHTNLPSYVFEYHSEDDESGPSSKPQIKGIQYYTGRKITCSICVTSVPHSNTIKCPCNHIYCSDCLRKYIQNAMKDESMYPLKCCRLEVPNQILSQILSPREYQEYINKGIEYSTANRLYCANKKCLKFISPDMIDEVAQAALCGSCGTAVCTLCKNEEHAGLCRKDEGLEAVMLAASQNGWRQCFKCQRMIELQHGCHHMTCHCKAEFCYVCGVEWKKCNCALFEENRLYDAAAVRVDRDAVVPLAPVIRAERIEQVQEQIRENHNCTHPGRFEKRTAYRSWGYQCDICNRRHWKYILVCPRCELMACEECRRFRV</sequence>
<evidence type="ECO:0000256" key="5">
    <source>
        <dbReference type="ARBA" id="ARBA00022737"/>
    </source>
</evidence>
<evidence type="ECO:0000256" key="3">
    <source>
        <dbReference type="ARBA" id="ARBA00022679"/>
    </source>
</evidence>
<dbReference type="Pfam" id="PF01485">
    <property type="entry name" value="IBR"/>
    <property type="match status" value="2"/>
</dbReference>
<dbReference type="EMBL" id="JAVHJO010000004">
    <property type="protein sequence ID" value="KAK6541085.1"/>
    <property type="molecule type" value="Genomic_DNA"/>
</dbReference>
<reference evidence="13 14" key="1">
    <citation type="submission" date="2019-10" db="EMBL/GenBank/DDBJ databases">
        <authorList>
            <person name="Palmer J.M."/>
        </authorList>
    </citation>
    <scope>NUCLEOTIDE SEQUENCE [LARGE SCALE GENOMIC DNA]</scope>
    <source>
        <strain evidence="13 14">TWF694</strain>
    </source>
</reference>
<comment type="caution">
    <text evidence="13">The sequence shown here is derived from an EMBL/GenBank/DDBJ whole genome shotgun (WGS) entry which is preliminary data.</text>
</comment>
<comment type="catalytic activity">
    <reaction evidence="1">
        <text>[E2 ubiquitin-conjugating enzyme]-S-ubiquitinyl-L-cysteine + [acceptor protein]-L-lysine = [E2 ubiquitin-conjugating enzyme]-L-cysteine + [acceptor protein]-N(6)-ubiquitinyl-L-lysine.</text>
        <dbReference type="EC" id="2.3.2.31"/>
    </reaction>
</comment>
<dbReference type="PROSITE" id="PS51873">
    <property type="entry name" value="TRIAD"/>
    <property type="match status" value="1"/>
</dbReference>
<evidence type="ECO:0000259" key="11">
    <source>
        <dbReference type="PROSITE" id="PS50089"/>
    </source>
</evidence>
<dbReference type="InterPro" id="IPR044066">
    <property type="entry name" value="TRIAD_supradom"/>
</dbReference>
<dbReference type="InterPro" id="IPR017907">
    <property type="entry name" value="Znf_RING_CS"/>
</dbReference>
<evidence type="ECO:0000259" key="12">
    <source>
        <dbReference type="PROSITE" id="PS51873"/>
    </source>
</evidence>
<dbReference type="PROSITE" id="PS50089">
    <property type="entry name" value="ZF_RING_2"/>
    <property type="match status" value="1"/>
</dbReference>
<evidence type="ECO:0000256" key="4">
    <source>
        <dbReference type="ARBA" id="ARBA00022723"/>
    </source>
</evidence>
<dbReference type="Proteomes" id="UP001365542">
    <property type="component" value="Unassembled WGS sequence"/>
</dbReference>
<dbReference type="AlphaFoldDB" id="A0AAV9XG54"/>
<dbReference type="InterPro" id="IPR002867">
    <property type="entry name" value="IBR_dom"/>
</dbReference>
<evidence type="ECO:0000256" key="7">
    <source>
        <dbReference type="ARBA" id="ARBA00022786"/>
    </source>
</evidence>
<dbReference type="InterPro" id="IPR031127">
    <property type="entry name" value="E3_UB_ligase_RBR"/>
</dbReference>
<evidence type="ECO:0000256" key="6">
    <source>
        <dbReference type="ARBA" id="ARBA00022771"/>
    </source>
</evidence>
<feature type="domain" description="RING-type" evidence="11">
    <location>
        <begin position="190"/>
        <end position="234"/>
    </location>
</feature>
<evidence type="ECO:0000256" key="8">
    <source>
        <dbReference type="ARBA" id="ARBA00022833"/>
    </source>
</evidence>